<reference evidence="2" key="1">
    <citation type="submission" date="2015-06" db="EMBL/GenBank/DDBJ databases">
        <title>Comparative genomics of Burkholderia leaf nodule symbionts.</title>
        <authorList>
            <person name="Carlier A."/>
            <person name="Eberl L."/>
            <person name="Pinto-Carbo M."/>
        </authorList>
    </citation>
    <scope>NUCLEOTIDE SEQUENCE [LARGE SCALE GENOMIC DNA]</scope>
    <source>
        <strain evidence="2">UZHbot4</strain>
    </source>
</reference>
<comment type="caution">
    <text evidence="1">The sequence shown here is derived from an EMBL/GenBank/DDBJ whole genome shotgun (WGS) entry which is preliminary data.</text>
</comment>
<dbReference type="Proteomes" id="UP000036959">
    <property type="component" value="Unassembled WGS sequence"/>
</dbReference>
<protein>
    <submittedName>
        <fullName evidence="1">Uncharacterized protein</fullName>
    </submittedName>
</protein>
<proteinExistence type="predicted"/>
<dbReference type="AlphaFoldDB" id="A0A0L0MEK6"/>
<dbReference type="RefSeq" id="WP_157056042.1">
    <property type="nucleotide sequence ID" value="NZ_LFJJ01000063.1"/>
</dbReference>
<name>A0A0L0MEK6_9BURK</name>
<dbReference type="PATRIC" id="fig|242163.4.peg.6066"/>
<gene>
    <name evidence="1" type="ORF">BVER_03863</name>
</gene>
<evidence type="ECO:0000313" key="2">
    <source>
        <dbReference type="Proteomes" id="UP000036959"/>
    </source>
</evidence>
<organism evidence="1 2">
    <name type="scientific">Candidatus Burkholderia verschuerenii</name>
    <dbReference type="NCBI Taxonomy" id="242163"/>
    <lineage>
        <taxon>Bacteria</taxon>
        <taxon>Pseudomonadati</taxon>
        <taxon>Pseudomonadota</taxon>
        <taxon>Betaproteobacteria</taxon>
        <taxon>Burkholderiales</taxon>
        <taxon>Burkholderiaceae</taxon>
        <taxon>Burkholderia</taxon>
    </lineage>
</organism>
<keyword evidence="2" id="KW-1185">Reference proteome</keyword>
<dbReference type="OrthoDB" id="9133370at2"/>
<sequence length="145" mass="15665">METSFQGRMCGVCHGALRSRYFSLSKATEKVERSGGETIATVLSSTLMTDFCDESCRDEALAAIVSTLKVACQLFAVTAACSLCQREVDRRAPHVSIGILEFEDASQPWLMSARVLDDRELAVYCADCATPETAARAEAVDATAQ</sequence>
<dbReference type="EMBL" id="LFJJ01000063">
    <property type="protein sequence ID" value="KND60409.1"/>
    <property type="molecule type" value="Genomic_DNA"/>
</dbReference>
<accession>A0A0L0MEK6</accession>
<evidence type="ECO:0000313" key="1">
    <source>
        <dbReference type="EMBL" id="KND60409.1"/>
    </source>
</evidence>